<keyword evidence="3" id="KW-0597">Phosphoprotein</keyword>
<dbReference type="InterPro" id="IPR036097">
    <property type="entry name" value="HisK_dim/P_sf"/>
</dbReference>
<dbReference type="CDD" id="cd16922">
    <property type="entry name" value="HATPase_EvgS-ArcB-TorS-like"/>
    <property type="match status" value="1"/>
</dbReference>
<dbReference type="CDD" id="cd00156">
    <property type="entry name" value="REC"/>
    <property type="match status" value="1"/>
</dbReference>
<comment type="caution">
    <text evidence="7">Lacks conserved residue(s) required for the propagation of feature annotation.</text>
</comment>
<dbReference type="InterPro" id="IPR011006">
    <property type="entry name" value="CheY-like_superfamily"/>
</dbReference>
<dbReference type="SUPFAM" id="SSF55874">
    <property type="entry name" value="ATPase domain of HSP90 chaperone/DNA topoisomerase II/histidine kinase"/>
    <property type="match status" value="1"/>
</dbReference>
<dbReference type="SMART" id="SM00388">
    <property type="entry name" value="HisKA"/>
    <property type="match status" value="1"/>
</dbReference>
<dbReference type="FunFam" id="3.30.565.10:FF:000010">
    <property type="entry name" value="Sensor histidine kinase RcsC"/>
    <property type="match status" value="1"/>
</dbReference>
<evidence type="ECO:0000256" key="4">
    <source>
        <dbReference type="ARBA" id="ARBA00022679"/>
    </source>
</evidence>
<dbReference type="InterPro" id="IPR001789">
    <property type="entry name" value="Sig_transdc_resp-reg_receiver"/>
</dbReference>
<dbReference type="GeneID" id="89479169"/>
<dbReference type="EC" id="2.7.13.3" evidence="2"/>
<dbReference type="Gene3D" id="3.40.50.2300">
    <property type="match status" value="1"/>
</dbReference>
<keyword evidence="13" id="KW-1185">Reference proteome</keyword>
<evidence type="ECO:0000256" key="5">
    <source>
        <dbReference type="ARBA" id="ARBA00022777"/>
    </source>
</evidence>
<evidence type="ECO:0000256" key="8">
    <source>
        <dbReference type="SAM" id="Coils"/>
    </source>
</evidence>
<comment type="catalytic activity">
    <reaction evidence="1">
        <text>ATP + protein L-histidine = ADP + protein N-phospho-L-histidine.</text>
        <dbReference type="EC" id="2.7.13.3"/>
    </reaction>
</comment>
<evidence type="ECO:0000256" key="7">
    <source>
        <dbReference type="PROSITE-ProRule" id="PRU00169"/>
    </source>
</evidence>
<dbReference type="Pfam" id="PF02518">
    <property type="entry name" value="HATPase_c"/>
    <property type="match status" value="1"/>
</dbReference>
<evidence type="ECO:0000259" key="10">
    <source>
        <dbReference type="PROSITE" id="PS50109"/>
    </source>
</evidence>
<accession>A0A094YW52</accession>
<dbReference type="InterPro" id="IPR036890">
    <property type="entry name" value="HATPase_C_sf"/>
</dbReference>
<feature type="transmembrane region" description="Helical" evidence="9">
    <location>
        <begin position="48"/>
        <end position="70"/>
    </location>
</feature>
<sequence>MKISKNMWEKQHWPLIAPMLLTACFLAAVLFGSVFWSGVVLGRGSTLIWYSVSVILCLGLQAGVGVWQLVLQEKCHRTAEVEAQNHLNALKAELDESTRAQTALRRAHDAALAANEAKTRYLVSVSHDVRSPLNTIYGYAQLLERGNPFPPKEAGAVIRQSTEYLTSLVEALLEVSKIESKHVEVQSDVVSIRDLLEHVIMMFRVQAQARGLKLDFIVHDPLPTTIRTDEKRLRQILVNLLSNAIKYTDEGCVTLSVHYRNEVARIEVSDTGAGIAADDLERVFEPFERGCDAQTQGKPGIGLGLAITRVLTQILGGEITVDSHVGVGTTFCLRIMLPIVHNLSDTAEPTPSKGQIVGYKGKPLSVLVVDHDALQRDFLEALLVPLGFVVHQAYDGLSGLHAVAQCHPDMVLLSVKMPGEDDLVTAAKIRSEHPSKPAIIMVSAGNAELSADADRATDYDAFVTKPVDSNTLLTTIGRVLHLEWIYVKDDEVEIDIPDFSNDYFSGLSSKIRQSFHKIRQASELGHVRGVENVLNSLAIETESDRVFIAIIKRYVRDFDLAAITRAINDAEL</sequence>
<dbReference type="PROSITE" id="PS50109">
    <property type="entry name" value="HIS_KIN"/>
    <property type="match status" value="1"/>
</dbReference>
<dbReference type="AlphaFoldDB" id="A0A094YW52"/>
<dbReference type="PRINTS" id="PR00344">
    <property type="entry name" value="BCTRLSENSOR"/>
</dbReference>
<dbReference type="InterPro" id="IPR003661">
    <property type="entry name" value="HisK_dim/P_dom"/>
</dbReference>
<evidence type="ECO:0000256" key="2">
    <source>
        <dbReference type="ARBA" id="ARBA00012438"/>
    </source>
</evidence>
<dbReference type="Gene3D" id="3.30.565.10">
    <property type="entry name" value="Histidine kinase-like ATPase, C-terminal domain"/>
    <property type="match status" value="1"/>
</dbReference>
<name>A0A094YW52_9PROT</name>
<dbReference type="Proteomes" id="UP000029448">
    <property type="component" value="Unassembled WGS sequence"/>
</dbReference>
<dbReference type="PROSITE" id="PS50110">
    <property type="entry name" value="RESPONSE_REGULATORY"/>
    <property type="match status" value="1"/>
</dbReference>
<dbReference type="PANTHER" id="PTHR43047:SF72">
    <property type="entry name" value="OSMOSENSING HISTIDINE PROTEIN KINASE SLN1"/>
    <property type="match status" value="1"/>
</dbReference>
<evidence type="ECO:0000313" key="13">
    <source>
        <dbReference type="Proteomes" id="UP000029448"/>
    </source>
</evidence>
<dbReference type="InterPro" id="IPR003594">
    <property type="entry name" value="HATPase_dom"/>
</dbReference>
<evidence type="ECO:0000313" key="12">
    <source>
        <dbReference type="EMBL" id="KGB24884.1"/>
    </source>
</evidence>
<keyword evidence="5" id="KW-0418">Kinase</keyword>
<dbReference type="SMART" id="SM00387">
    <property type="entry name" value="HATPase_c"/>
    <property type="match status" value="1"/>
</dbReference>
<reference evidence="12 13" key="1">
    <citation type="submission" date="2014-06" db="EMBL/GenBank/DDBJ databases">
        <title>Functional and comparative genomic analyses of the Drosophila gut microbiota identify candidate symbiosis factors.</title>
        <authorList>
            <person name="Newell P.D."/>
            <person name="Chaston J.M."/>
            <person name="Douglas A.E."/>
        </authorList>
    </citation>
    <scope>NUCLEOTIDE SEQUENCE [LARGE SCALE GENOMIC DNA]</scope>
    <source>
        <strain evidence="12 13">DmCS_006</strain>
    </source>
</reference>
<dbReference type="RefSeq" id="WP_052051213.1">
    <property type="nucleotide sequence ID" value="NZ_JACAOJ010000046.1"/>
</dbReference>
<protein>
    <recommendedName>
        <fullName evidence="2">histidine kinase</fullName>
        <ecNumber evidence="2">2.7.13.3</ecNumber>
    </recommendedName>
</protein>
<feature type="coiled-coil region" evidence="8">
    <location>
        <begin position="80"/>
        <end position="107"/>
    </location>
</feature>
<proteinExistence type="predicted"/>
<dbReference type="PATRIC" id="fig|104102.7.peg.957"/>
<dbReference type="EMBL" id="JOKM01000025">
    <property type="protein sequence ID" value="KGB24884.1"/>
    <property type="molecule type" value="Genomic_DNA"/>
</dbReference>
<evidence type="ECO:0000256" key="3">
    <source>
        <dbReference type="ARBA" id="ARBA00022553"/>
    </source>
</evidence>
<dbReference type="Pfam" id="PF00512">
    <property type="entry name" value="HisKA"/>
    <property type="match status" value="1"/>
</dbReference>
<dbReference type="CDD" id="cd00082">
    <property type="entry name" value="HisKA"/>
    <property type="match status" value="1"/>
</dbReference>
<dbReference type="STRING" id="104102.AtDm6_0963"/>
<evidence type="ECO:0000256" key="1">
    <source>
        <dbReference type="ARBA" id="ARBA00000085"/>
    </source>
</evidence>
<dbReference type="Gene3D" id="1.10.287.130">
    <property type="match status" value="1"/>
</dbReference>
<dbReference type="PROSITE" id="PS51257">
    <property type="entry name" value="PROKAR_LIPOPROTEIN"/>
    <property type="match status" value="1"/>
</dbReference>
<keyword evidence="9" id="KW-1133">Transmembrane helix</keyword>
<keyword evidence="6" id="KW-0902">Two-component regulatory system</keyword>
<keyword evidence="9" id="KW-0472">Membrane</keyword>
<dbReference type="SUPFAM" id="SSF47384">
    <property type="entry name" value="Homodimeric domain of signal transducing histidine kinase"/>
    <property type="match status" value="1"/>
</dbReference>
<feature type="domain" description="Response regulatory" evidence="11">
    <location>
        <begin position="365"/>
        <end position="480"/>
    </location>
</feature>
<dbReference type="Pfam" id="PF00072">
    <property type="entry name" value="Response_reg"/>
    <property type="match status" value="1"/>
</dbReference>
<feature type="domain" description="Histidine kinase" evidence="10">
    <location>
        <begin position="124"/>
        <end position="339"/>
    </location>
</feature>
<feature type="transmembrane region" description="Helical" evidence="9">
    <location>
        <begin position="12"/>
        <end position="36"/>
    </location>
</feature>
<dbReference type="SMART" id="SM00448">
    <property type="entry name" value="REC"/>
    <property type="match status" value="1"/>
</dbReference>
<dbReference type="GO" id="GO:0005886">
    <property type="term" value="C:plasma membrane"/>
    <property type="evidence" value="ECO:0007669"/>
    <property type="project" value="TreeGrafter"/>
</dbReference>
<evidence type="ECO:0000259" key="11">
    <source>
        <dbReference type="PROSITE" id="PS50110"/>
    </source>
</evidence>
<dbReference type="GO" id="GO:0009927">
    <property type="term" value="F:histidine phosphotransfer kinase activity"/>
    <property type="evidence" value="ECO:0007669"/>
    <property type="project" value="TreeGrafter"/>
</dbReference>
<dbReference type="InterPro" id="IPR004358">
    <property type="entry name" value="Sig_transdc_His_kin-like_C"/>
</dbReference>
<dbReference type="PANTHER" id="PTHR43047">
    <property type="entry name" value="TWO-COMPONENT HISTIDINE PROTEIN KINASE"/>
    <property type="match status" value="1"/>
</dbReference>
<comment type="caution">
    <text evidence="12">The sequence shown here is derived from an EMBL/GenBank/DDBJ whole genome shotgun (WGS) entry which is preliminary data.</text>
</comment>
<keyword evidence="4" id="KW-0808">Transferase</keyword>
<gene>
    <name evidence="12" type="ORF">AtDm6_0963</name>
</gene>
<organism evidence="12 13">
    <name type="scientific">Acetobacter tropicalis</name>
    <dbReference type="NCBI Taxonomy" id="104102"/>
    <lineage>
        <taxon>Bacteria</taxon>
        <taxon>Pseudomonadati</taxon>
        <taxon>Pseudomonadota</taxon>
        <taxon>Alphaproteobacteria</taxon>
        <taxon>Acetobacterales</taxon>
        <taxon>Acetobacteraceae</taxon>
        <taxon>Acetobacter</taxon>
    </lineage>
</organism>
<evidence type="ECO:0000256" key="9">
    <source>
        <dbReference type="SAM" id="Phobius"/>
    </source>
</evidence>
<dbReference type="SUPFAM" id="SSF52172">
    <property type="entry name" value="CheY-like"/>
    <property type="match status" value="1"/>
</dbReference>
<keyword evidence="9" id="KW-0812">Transmembrane</keyword>
<dbReference type="InterPro" id="IPR005467">
    <property type="entry name" value="His_kinase_dom"/>
</dbReference>
<evidence type="ECO:0000256" key="6">
    <source>
        <dbReference type="ARBA" id="ARBA00023012"/>
    </source>
</evidence>
<keyword evidence="8" id="KW-0175">Coiled coil</keyword>
<dbReference type="GO" id="GO:0000155">
    <property type="term" value="F:phosphorelay sensor kinase activity"/>
    <property type="evidence" value="ECO:0007669"/>
    <property type="project" value="InterPro"/>
</dbReference>